<proteinExistence type="predicted"/>
<dbReference type="Pfam" id="PF03114">
    <property type="entry name" value="BAR"/>
    <property type="match status" value="1"/>
</dbReference>
<sequence>MANFVGRIGTKINYATGKAERTELDENTTMLCTRYEHFREDTDVLQGKFADFLVNPNSMTSAEKLAEAMAQMSAHVDKSFALNLDALKLAECLRVIGKAQREIVPPIRENVVTPMQKFLKEEAVSFKKAKSQLDAAILDMDGSRSKRARSVSPDPSVKAELERKEQETREIFEAKLEEFKTIASQLPKLQSNQEDILKAFANSLLQFHTFAAEKLNEYLG</sequence>
<evidence type="ECO:0000256" key="1">
    <source>
        <dbReference type="SAM" id="MobiDB-lite"/>
    </source>
</evidence>
<evidence type="ECO:0000313" key="5">
    <source>
        <dbReference type="Proteomes" id="UP000030764"/>
    </source>
</evidence>
<dbReference type="AlphaFoldDB" id="A0A085MFG0"/>
<accession>A0A085MFG0</accession>
<dbReference type="EMBL" id="KL363196">
    <property type="protein sequence ID" value="KFD55956.1"/>
    <property type="molecule type" value="Genomic_DNA"/>
</dbReference>
<dbReference type="SUPFAM" id="SSF103657">
    <property type="entry name" value="BAR/IMD domain-like"/>
    <property type="match status" value="1"/>
</dbReference>
<dbReference type="InterPro" id="IPR004148">
    <property type="entry name" value="BAR_dom"/>
</dbReference>
<name>A0A085MFG0_9BILA</name>
<dbReference type="Proteomes" id="UP000030764">
    <property type="component" value="Unassembled WGS sequence"/>
</dbReference>
<feature type="domain" description="BAR" evidence="2">
    <location>
        <begin position="6"/>
        <end position="217"/>
    </location>
</feature>
<dbReference type="Proteomes" id="UP000030758">
    <property type="component" value="Unassembled WGS sequence"/>
</dbReference>
<dbReference type="InterPro" id="IPR027267">
    <property type="entry name" value="AH/BAR_dom_sf"/>
</dbReference>
<dbReference type="Gene3D" id="1.20.1270.60">
    <property type="entry name" value="Arfaptin homology (AH) domain/BAR domain"/>
    <property type="match status" value="1"/>
</dbReference>
<feature type="region of interest" description="Disordered" evidence="1">
    <location>
        <begin position="144"/>
        <end position="164"/>
    </location>
</feature>
<evidence type="ECO:0000259" key="2">
    <source>
        <dbReference type="Pfam" id="PF03114"/>
    </source>
</evidence>
<organism evidence="3 5">
    <name type="scientific">Trichuris suis</name>
    <name type="common">pig whipworm</name>
    <dbReference type="NCBI Taxonomy" id="68888"/>
    <lineage>
        <taxon>Eukaryota</taxon>
        <taxon>Metazoa</taxon>
        <taxon>Ecdysozoa</taxon>
        <taxon>Nematoda</taxon>
        <taxon>Enoplea</taxon>
        <taxon>Dorylaimia</taxon>
        <taxon>Trichinellida</taxon>
        <taxon>Trichuridae</taxon>
        <taxon>Trichuris</taxon>
    </lineage>
</organism>
<evidence type="ECO:0000313" key="4">
    <source>
        <dbReference type="EMBL" id="KFD68287.1"/>
    </source>
</evidence>
<evidence type="ECO:0000313" key="3">
    <source>
        <dbReference type="EMBL" id="KFD55956.1"/>
    </source>
</evidence>
<gene>
    <name evidence="3" type="ORF">M513_03080</name>
    <name evidence="4" type="ORF">M514_03080</name>
</gene>
<reference evidence="3 5" key="1">
    <citation type="journal article" date="2014" name="Nat. Genet.">
        <title>Genome and transcriptome of the porcine whipworm Trichuris suis.</title>
        <authorList>
            <person name="Jex A.R."/>
            <person name="Nejsum P."/>
            <person name="Schwarz E.M."/>
            <person name="Hu L."/>
            <person name="Young N.D."/>
            <person name="Hall R.S."/>
            <person name="Korhonen P.K."/>
            <person name="Liao S."/>
            <person name="Thamsborg S."/>
            <person name="Xia J."/>
            <person name="Xu P."/>
            <person name="Wang S."/>
            <person name="Scheerlinck J.P."/>
            <person name="Hofmann A."/>
            <person name="Sternberg P.W."/>
            <person name="Wang J."/>
            <person name="Gasser R.B."/>
        </authorList>
    </citation>
    <scope>NUCLEOTIDE SEQUENCE [LARGE SCALE GENOMIC DNA]</scope>
    <source>
        <strain evidence="4">DCEP-RM93F</strain>
        <strain evidence="3">DCEP-RM93M</strain>
    </source>
</reference>
<keyword evidence="5" id="KW-1185">Reference proteome</keyword>
<dbReference type="GO" id="GO:0005737">
    <property type="term" value="C:cytoplasm"/>
    <property type="evidence" value="ECO:0007669"/>
    <property type="project" value="InterPro"/>
</dbReference>
<dbReference type="EMBL" id="KL367506">
    <property type="protein sequence ID" value="KFD68287.1"/>
    <property type="molecule type" value="Genomic_DNA"/>
</dbReference>
<protein>
    <recommendedName>
        <fullName evidence="2">BAR domain-containing protein</fullName>
    </recommendedName>
</protein>